<dbReference type="InterPro" id="IPR011990">
    <property type="entry name" value="TPR-like_helical_dom_sf"/>
</dbReference>
<feature type="region of interest" description="Disordered" evidence="2">
    <location>
        <begin position="86"/>
        <end position="118"/>
    </location>
</feature>
<dbReference type="EMBL" id="BDRX01000186">
    <property type="protein sequence ID" value="GBG00012.1"/>
    <property type="molecule type" value="Genomic_DNA"/>
</dbReference>
<evidence type="ECO:0000313" key="4">
    <source>
        <dbReference type="Proteomes" id="UP000247498"/>
    </source>
</evidence>
<dbReference type="SUPFAM" id="SSF48452">
    <property type="entry name" value="TPR-like"/>
    <property type="match status" value="2"/>
</dbReference>
<feature type="region of interest" description="Disordered" evidence="2">
    <location>
        <begin position="478"/>
        <end position="532"/>
    </location>
</feature>
<protein>
    <submittedName>
        <fullName evidence="3">Uncharacterized protein</fullName>
    </submittedName>
</protein>
<gene>
    <name evidence="3" type="ORF">Rsub_12790</name>
</gene>
<dbReference type="InParanoid" id="A0A2V0PJN0"/>
<keyword evidence="4" id="KW-1185">Reference proteome</keyword>
<feature type="compositionally biased region" description="Gly residues" evidence="2">
    <location>
        <begin position="812"/>
        <end position="827"/>
    </location>
</feature>
<evidence type="ECO:0000313" key="3">
    <source>
        <dbReference type="EMBL" id="GBG00012.1"/>
    </source>
</evidence>
<dbReference type="Gene3D" id="1.25.40.10">
    <property type="entry name" value="Tetratricopeptide repeat domain"/>
    <property type="match status" value="1"/>
</dbReference>
<keyword evidence="1" id="KW-0802">TPR repeat</keyword>
<organism evidence="3 4">
    <name type="scientific">Raphidocelis subcapitata</name>
    <dbReference type="NCBI Taxonomy" id="307507"/>
    <lineage>
        <taxon>Eukaryota</taxon>
        <taxon>Viridiplantae</taxon>
        <taxon>Chlorophyta</taxon>
        <taxon>core chlorophytes</taxon>
        <taxon>Chlorophyceae</taxon>
        <taxon>CS clade</taxon>
        <taxon>Sphaeropleales</taxon>
        <taxon>Selenastraceae</taxon>
        <taxon>Raphidocelis</taxon>
    </lineage>
</organism>
<feature type="region of interest" description="Disordered" evidence="2">
    <location>
        <begin position="806"/>
        <end position="829"/>
    </location>
</feature>
<sequence length="864" mass="86973">MRIYVHGGDPPLTVIVRLEDAAATLADAAAAFAAAARRRGRDVPEPAAFEAAGGARLEAGSRAADVLKDRDDLFLLVGADAGAPAAAPPVAPVPAPQPAAASNPPAAPHQAGTWGGLPAAPPAAVSSLLARAEAAAAGGRPRVAAQALRGALLQSPGHPEASARLAQLLLSAGRPADALPHARAAARASASAAAAPAAAGAPGGAEARAEARQLLGDCLLAAGDAAGALDAFREALQEAPTAQDGPPSGFELDLRMRCARALHAAGGPANAAAAGRLTMAALAASDQTHADALLLFAELALERGQADDAARVALRLLPQAPAEARVRAALGAAIETPDGLRAALEDIGAGPESSEALAFVAAAARDAGAVAAAAELAARAAAAAPGRAALALLLAHARELLPDPGGAVAAVLDWCSSAMAAQSGEPGDGGGEAAAAAAALPLKDAAALLSSLPPLPKGRAASLDWLLTGMPAAAVPVAGHQPDKQQDPQQTGQQPHTCKQQEEEDQQQQQERQQEEQQEEDDQQEKQPPPRRVRYSDAQLDALALLFTAAKVLFASGALPAAAALCAALEAPRAASEAELHNTAIRNEAAYFGCVAQLLARHPPPALHSAGAGKAASSGACAGTGTADAGAGVAGERPLYVLGDSHCLPVAWRHVTLRGERRLLRPLLVTGVKAWHLRRGGSFYPARQFWATAAALPRGAEVVLVVGEIDAREGLLQALEGLKYDSLEAAIDAVAAAYASALERLCRGFGLRVFAHPAPPALPEAASLVCALNAALRARASEAATAGLAVRWLDFEAGLLEAHPAASKEARQGGGGSEPDGSSGGAGPQLRREFCLDGTHLSPAYLPLLEEALNAAAASGFDSL</sequence>
<dbReference type="InterPro" id="IPR019734">
    <property type="entry name" value="TPR_rpt"/>
</dbReference>
<dbReference type="Proteomes" id="UP000247498">
    <property type="component" value="Unassembled WGS sequence"/>
</dbReference>
<dbReference type="PROSITE" id="PS50005">
    <property type="entry name" value="TPR"/>
    <property type="match status" value="1"/>
</dbReference>
<dbReference type="AlphaFoldDB" id="A0A2V0PJN0"/>
<feature type="compositionally biased region" description="Low complexity" evidence="2">
    <location>
        <begin position="487"/>
        <end position="497"/>
    </location>
</feature>
<evidence type="ECO:0000256" key="1">
    <source>
        <dbReference type="PROSITE-ProRule" id="PRU00339"/>
    </source>
</evidence>
<accession>A0A2V0PJN0</accession>
<feature type="repeat" description="TPR" evidence="1">
    <location>
        <begin position="209"/>
        <end position="242"/>
    </location>
</feature>
<feature type="compositionally biased region" description="Pro residues" evidence="2">
    <location>
        <begin position="86"/>
        <end position="97"/>
    </location>
</feature>
<feature type="compositionally biased region" description="Low complexity" evidence="2">
    <location>
        <begin position="98"/>
        <end position="111"/>
    </location>
</feature>
<name>A0A2V0PJN0_9CHLO</name>
<dbReference type="OrthoDB" id="435413at2759"/>
<proteinExistence type="predicted"/>
<evidence type="ECO:0000256" key="2">
    <source>
        <dbReference type="SAM" id="MobiDB-lite"/>
    </source>
</evidence>
<dbReference type="SMART" id="SM00028">
    <property type="entry name" value="TPR"/>
    <property type="match status" value="2"/>
</dbReference>
<comment type="caution">
    <text evidence="3">The sequence shown here is derived from an EMBL/GenBank/DDBJ whole genome shotgun (WGS) entry which is preliminary data.</text>
</comment>
<reference evidence="3 4" key="1">
    <citation type="journal article" date="2018" name="Sci. Rep.">
        <title>Raphidocelis subcapitata (=Pseudokirchneriella subcapitata) provides an insight into genome evolution and environmental adaptations in the Sphaeropleales.</title>
        <authorList>
            <person name="Suzuki S."/>
            <person name="Yamaguchi H."/>
            <person name="Nakajima N."/>
            <person name="Kawachi M."/>
        </authorList>
    </citation>
    <scope>NUCLEOTIDE SEQUENCE [LARGE SCALE GENOMIC DNA]</scope>
    <source>
        <strain evidence="3 4">NIES-35</strain>
    </source>
</reference>